<reference evidence="2" key="1">
    <citation type="submission" date="2022-11" db="UniProtKB">
        <authorList>
            <consortium name="WormBaseParasite"/>
        </authorList>
    </citation>
    <scope>IDENTIFICATION</scope>
</reference>
<dbReference type="WBParaSite" id="nRc.2.0.1.t16328-RA">
    <property type="protein sequence ID" value="nRc.2.0.1.t16328-RA"/>
    <property type="gene ID" value="nRc.2.0.1.g16328"/>
</dbReference>
<dbReference type="AlphaFoldDB" id="A0A915IQ53"/>
<dbReference type="Proteomes" id="UP000887565">
    <property type="component" value="Unplaced"/>
</dbReference>
<accession>A0A915IQ53</accession>
<evidence type="ECO:0000313" key="2">
    <source>
        <dbReference type="WBParaSite" id="nRc.2.0.1.t16328-RA"/>
    </source>
</evidence>
<proteinExistence type="predicted"/>
<organism evidence="1 2">
    <name type="scientific">Romanomermis culicivorax</name>
    <name type="common">Nematode worm</name>
    <dbReference type="NCBI Taxonomy" id="13658"/>
    <lineage>
        <taxon>Eukaryota</taxon>
        <taxon>Metazoa</taxon>
        <taxon>Ecdysozoa</taxon>
        <taxon>Nematoda</taxon>
        <taxon>Enoplea</taxon>
        <taxon>Dorylaimia</taxon>
        <taxon>Mermithida</taxon>
        <taxon>Mermithoidea</taxon>
        <taxon>Mermithidae</taxon>
        <taxon>Romanomermis</taxon>
    </lineage>
</organism>
<protein>
    <submittedName>
        <fullName evidence="2">Uncharacterized protein</fullName>
    </submittedName>
</protein>
<evidence type="ECO:0000313" key="1">
    <source>
        <dbReference type="Proteomes" id="UP000887565"/>
    </source>
</evidence>
<name>A0A915IQ53_ROMCU</name>
<sequence>MAASRGAAKITKLFILSRWYRAAPLFSMDRTTGGHAVPRSTMRRFIHHQFEKNFAVLRSWAVVISMENKRKFKHYNSYLHRHIIRLHQAQLDASAIVSALKHERILVHRQGVSNLIQQYILRRNLDDASKKGRPNSVKLEIKEFIESKLQNNNELTNCKITMN</sequence>
<keyword evidence="1" id="KW-1185">Reference proteome</keyword>